<dbReference type="eggNOG" id="ENOG502QRNS">
    <property type="taxonomic scope" value="Eukaryota"/>
</dbReference>
<dbReference type="GO" id="GO:0000155">
    <property type="term" value="F:phosphorelay sensor kinase activity"/>
    <property type="evidence" value="ECO:0007669"/>
    <property type="project" value="TreeGrafter"/>
</dbReference>
<evidence type="ECO:0000259" key="2">
    <source>
        <dbReference type="PROSITE" id="PS50109"/>
    </source>
</evidence>
<dbReference type="PROSITE" id="PS50109">
    <property type="entry name" value="HIS_KIN"/>
    <property type="match status" value="1"/>
</dbReference>
<dbReference type="PANTHER" id="PTHR43547">
    <property type="entry name" value="TWO-COMPONENT HISTIDINE KINASE"/>
    <property type="match status" value="1"/>
</dbReference>
<dbReference type="AlphaFoldDB" id="V4M0A1"/>
<sequence length="202" mass="22888">VSCEKQISRIVSDMDLEGIEDGSFKLERVEFFLGSVINAIVSQAMFLLKERGLQLIRDIPEEIKSIAVYGDQTRIQQLLAEFLLSIIRYAPSQEWVEIHLNQVSKQMADGFSAIRTEFRMACPGEGLPPELVRDMFHSSRWTSPEGLGLSVCRKILKLMNGEVQYIRESERSYFLIILELPVPLKRALSTASGSGDMMLMMP</sequence>
<dbReference type="OMA" id="TASGDMM"/>
<dbReference type="PANTHER" id="PTHR43547:SF2">
    <property type="entry name" value="HYBRID SIGNAL TRANSDUCTION HISTIDINE KINASE C"/>
    <property type="match status" value="1"/>
</dbReference>
<protein>
    <recommendedName>
        <fullName evidence="2">Histidine kinase domain-containing protein</fullName>
    </recommendedName>
</protein>
<dbReference type="InterPro" id="IPR036890">
    <property type="entry name" value="HATPase_C_sf"/>
</dbReference>
<keyword evidence="1" id="KW-0597">Phosphoprotein</keyword>
<dbReference type="SMART" id="SM00387">
    <property type="entry name" value="HATPase_c"/>
    <property type="match status" value="1"/>
</dbReference>
<dbReference type="InterPro" id="IPR005467">
    <property type="entry name" value="His_kinase_dom"/>
</dbReference>
<evidence type="ECO:0000256" key="1">
    <source>
        <dbReference type="ARBA" id="ARBA00022553"/>
    </source>
</evidence>
<feature type="non-terminal residue" evidence="3">
    <location>
        <position position="1"/>
    </location>
</feature>
<dbReference type="Pfam" id="PF02518">
    <property type="entry name" value="HATPase_c"/>
    <property type="match status" value="1"/>
</dbReference>
<organism evidence="3 4">
    <name type="scientific">Eutrema salsugineum</name>
    <name type="common">Saltwater cress</name>
    <name type="synonym">Sisymbrium salsugineum</name>
    <dbReference type="NCBI Taxonomy" id="72664"/>
    <lineage>
        <taxon>Eukaryota</taxon>
        <taxon>Viridiplantae</taxon>
        <taxon>Streptophyta</taxon>
        <taxon>Embryophyta</taxon>
        <taxon>Tracheophyta</taxon>
        <taxon>Spermatophyta</taxon>
        <taxon>Magnoliopsida</taxon>
        <taxon>eudicotyledons</taxon>
        <taxon>Gunneridae</taxon>
        <taxon>Pentapetalae</taxon>
        <taxon>rosids</taxon>
        <taxon>malvids</taxon>
        <taxon>Brassicales</taxon>
        <taxon>Brassicaceae</taxon>
        <taxon>Eutremeae</taxon>
        <taxon>Eutrema</taxon>
    </lineage>
</organism>
<dbReference type="FunFam" id="3.30.565.10:FF:000044">
    <property type="entry name" value="Phytochrome"/>
    <property type="match status" value="1"/>
</dbReference>
<dbReference type="KEGG" id="eus:EUTSA_v100199781m"/>
<dbReference type="SUPFAM" id="SSF55874">
    <property type="entry name" value="ATPase domain of HSP90 chaperone/DNA topoisomerase II/histidine kinase"/>
    <property type="match status" value="1"/>
</dbReference>
<dbReference type="STRING" id="72664.V4M0A1"/>
<dbReference type="InterPro" id="IPR044767">
    <property type="entry name" value="Phy_HATPase-like"/>
</dbReference>
<proteinExistence type="predicted"/>
<accession>V4M0A1</accession>
<dbReference type="EMBL" id="KI517408">
    <property type="protein sequence ID" value="ESQ48227.1"/>
    <property type="molecule type" value="Genomic_DNA"/>
</dbReference>
<name>V4M0A1_EUTSA</name>
<dbReference type="Proteomes" id="UP000030689">
    <property type="component" value="Unassembled WGS sequence"/>
</dbReference>
<reference evidence="3 4" key="1">
    <citation type="journal article" date="2013" name="Front. Plant Sci.">
        <title>The Reference Genome of the Halophytic Plant Eutrema salsugineum.</title>
        <authorList>
            <person name="Yang R."/>
            <person name="Jarvis D.E."/>
            <person name="Chen H."/>
            <person name="Beilstein M.A."/>
            <person name="Grimwood J."/>
            <person name="Jenkins J."/>
            <person name="Shu S."/>
            <person name="Prochnik S."/>
            <person name="Xin M."/>
            <person name="Ma C."/>
            <person name="Schmutz J."/>
            <person name="Wing R.A."/>
            <person name="Mitchell-Olds T."/>
            <person name="Schumaker K.S."/>
            <person name="Wang X."/>
        </authorList>
    </citation>
    <scope>NUCLEOTIDE SEQUENCE [LARGE SCALE GENOMIC DNA]</scope>
</reference>
<evidence type="ECO:0000313" key="4">
    <source>
        <dbReference type="Proteomes" id="UP000030689"/>
    </source>
</evidence>
<dbReference type="CDD" id="cd16932">
    <property type="entry name" value="HATPase_Phy-like"/>
    <property type="match status" value="1"/>
</dbReference>
<feature type="domain" description="Histidine kinase" evidence="2">
    <location>
        <begin position="1"/>
        <end position="184"/>
    </location>
</feature>
<evidence type="ECO:0000313" key="3">
    <source>
        <dbReference type="EMBL" id="ESQ48227.1"/>
    </source>
</evidence>
<gene>
    <name evidence="3" type="ORF">EUTSA_v100199781mg</name>
</gene>
<dbReference type="InterPro" id="IPR003594">
    <property type="entry name" value="HATPase_dom"/>
</dbReference>
<keyword evidence="4" id="KW-1185">Reference proteome</keyword>
<dbReference type="Gramene" id="ESQ48227">
    <property type="protein sequence ID" value="ESQ48227"/>
    <property type="gene ID" value="EUTSA_v100199781mg"/>
</dbReference>
<dbReference type="Gene3D" id="3.30.565.10">
    <property type="entry name" value="Histidine kinase-like ATPase, C-terminal domain"/>
    <property type="match status" value="1"/>
</dbReference>
<dbReference type="OrthoDB" id="2015534at2759"/>